<reference evidence="1 2" key="1">
    <citation type="submission" date="2019-04" db="EMBL/GenBank/DDBJ databases">
        <title>An improved genome assembly and genetic linkage map for asparagus bean, Vigna unguiculata ssp. sesquipedialis.</title>
        <authorList>
            <person name="Xia Q."/>
            <person name="Zhang R."/>
            <person name="Dong Y."/>
        </authorList>
    </citation>
    <scope>NUCLEOTIDE SEQUENCE [LARGE SCALE GENOMIC DNA]</scope>
    <source>
        <tissue evidence="1">Leaf</tissue>
    </source>
</reference>
<accession>A0A4D6ML11</accession>
<gene>
    <name evidence="1" type="ORF">DEO72_LG7g1745</name>
</gene>
<proteinExistence type="predicted"/>
<dbReference type="AlphaFoldDB" id="A0A4D6ML11"/>
<evidence type="ECO:0000313" key="2">
    <source>
        <dbReference type="Proteomes" id="UP000501690"/>
    </source>
</evidence>
<dbReference type="Proteomes" id="UP000501690">
    <property type="component" value="Linkage Group LG7"/>
</dbReference>
<keyword evidence="2" id="KW-1185">Reference proteome</keyword>
<name>A0A4D6ML11_VIGUN</name>
<protein>
    <submittedName>
        <fullName evidence="1">Uncharacterized protein</fullName>
    </submittedName>
</protein>
<dbReference type="EMBL" id="CP039351">
    <property type="protein sequence ID" value="QCE00455.1"/>
    <property type="molecule type" value="Genomic_DNA"/>
</dbReference>
<sequence>MGEIIQSEPFFIKEGAKNLQVQQGNPKTAWRATRSHQATHTILGYFWVPEEEPPVESEGGVHRLLGSADSSHVGDTTIVEKEGEVVDKEKWANDEVGAEHVCECEVVLGTKIVFRDPVVESLPYYEVEVGGEVVGEGLGQCEVQIRGEAVGEGLRLCEVQVGGEVVGEGLTF</sequence>
<evidence type="ECO:0000313" key="1">
    <source>
        <dbReference type="EMBL" id="QCE00455.1"/>
    </source>
</evidence>
<organism evidence="1 2">
    <name type="scientific">Vigna unguiculata</name>
    <name type="common">Cowpea</name>
    <dbReference type="NCBI Taxonomy" id="3917"/>
    <lineage>
        <taxon>Eukaryota</taxon>
        <taxon>Viridiplantae</taxon>
        <taxon>Streptophyta</taxon>
        <taxon>Embryophyta</taxon>
        <taxon>Tracheophyta</taxon>
        <taxon>Spermatophyta</taxon>
        <taxon>Magnoliopsida</taxon>
        <taxon>eudicotyledons</taxon>
        <taxon>Gunneridae</taxon>
        <taxon>Pentapetalae</taxon>
        <taxon>rosids</taxon>
        <taxon>fabids</taxon>
        <taxon>Fabales</taxon>
        <taxon>Fabaceae</taxon>
        <taxon>Papilionoideae</taxon>
        <taxon>50 kb inversion clade</taxon>
        <taxon>NPAAA clade</taxon>
        <taxon>indigoferoid/millettioid clade</taxon>
        <taxon>Phaseoleae</taxon>
        <taxon>Vigna</taxon>
    </lineage>
</organism>